<feature type="coiled-coil region" evidence="7">
    <location>
        <begin position="510"/>
        <end position="590"/>
    </location>
</feature>
<reference evidence="10" key="3">
    <citation type="submission" date="2025-09" db="UniProtKB">
        <authorList>
            <consortium name="Ensembl"/>
        </authorList>
    </citation>
    <scope>IDENTIFICATION</scope>
</reference>
<keyword evidence="6" id="KW-0966">Cell projection</keyword>
<dbReference type="GO" id="GO:0034763">
    <property type="term" value="P:negative regulation of transmembrane transport"/>
    <property type="evidence" value="ECO:0007669"/>
    <property type="project" value="Ensembl"/>
</dbReference>
<keyword evidence="11" id="KW-1185">Reference proteome</keyword>
<feature type="region of interest" description="Disordered" evidence="8">
    <location>
        <begin position="770"/>
        <end position="797"/>
    </location>
</feature>
<dbReference type="GeneTree" id="ENSGT00950000182852"/>
<dbReference type="GO" id="GO:0015629">
    <property type="term" value="C:actin cytoskeleton"/>
    <property type="evidence" value="ECO:0007669"/>
    <property type="project" value="Ensembl"/>
</dbReference>
<dbReference type="GO" id="GO:0042995">
    <property type="term" value="C:cell projection"/>
    <property type="evidence" value="ECO:0007669"/>
    <property type="project" value="UniProtKB-SubCell"/>
</dbReference>
<organism evidence="10 11">
    <name type="scientific">Taeniopygia guttata</name>
    <name type="common">Zebra finch</name>
    <name type="synonym">Poephila guttata</name>
    <dbReference type="NCBI Taxonomy" id="59729"/>
    <lineage>
        <taxon>Eukaryota</taxon>
        <taxon>Metazoa</taxon>
        <taxon>Chordata</taxon>
        <taxon>Craniata</taxon>
        <taxon>Vertebrata</taxon>
        <taxon>Euteleostomi</taxon>
        <taxon>Archelosauria</taxon>
        <taxon>Archosauria</taxon>
        <taxon>Dinosauria</taxon>
        <taxon>Saurischia</taxon>
        <taxon>Theropoda</taxon>
        <taxon>Coelurosauria</taxon>
        <taxon>Aves</taxon>
        <taxon>Neognathae</taxon>
        <taxon>Neoaves</taxon>
        <taxon>Telluraves</taxon>
        <taxon>Australaves</taxon>
        <taxon>Passeriformes</taxon>
        <taxon>Passeroidea</taxon>
        <taxon>Estrildidae</taxon>
        <taxon>Estrildinae</taxon>
        <taxon>Taeniopygia</taxon>
    </lineage>
</organism>
<feature type="compositionally biased region" description="Polar residues" evidence="8">
    <location>
        <begin position="720"/>
        <end position="734"/>
    </location>
</feature>
<feature type="compositionally biased region" description="Low complexity" evidence="8">
    <location>
        <begin position="856"/>
        <end position="875"/>
    </location>
</feature>
<evidence type="ECO:0000256" key="2">
    <source>
        <dbReference type="ARBA" id="ARBA00004496"/>
    </source>
</evidence>
<dbReference type="GO" id="GO:0090443">
    <property type="term" value="C:FAR/SIN/STRIPAK complex"/>
    <property type="evidence" value="ECO:0007669"/>
    <property type="project" value="Ensembl"/>
</dbReference>
<feature type="coiled-coil region" evidence="7">
    <location>
        <begin position="411"/>
        <end position="484"/>
    </location>
</feature>
<feature type="region of interest" description="Disordered" evidence="8">
    <location>
        <begin position="817"/>
        <end position="945"/>
    </location>
</feature>
<proteinExistence type="predicted"/>
<feature type="compositionally biased region" description="Low complexity" evidence="8">
    <location>
        <begin position="686"/>
        <end position="698"/>
    </location>
</feature>
<dbReference type="GO" id="GO:0005737">
    <property type="term" value="C:cytoplasm"/>
    <property type="evidence" value="ECO:0007669"/>
    <property type="project" value="UniProtKB-SubCell"/>
</dbReference>
<dbReference type="AlphaFoldDB" id="A0A674GSM0"/>
<evidence type="ECO:0000256" key="8">
    <source>
        <dbReference type="SAM" id="MobiDB-lite"/>
    </source>
</evidence>
<name>A0A674GSM0_TAEGU</name>
<dbReference type="GO" id="GO:0051721">
    <property type="term" value="F:protein phosphatase 2A binding"/>
    <property type="evidence" value="ECO:0007669"/>
    <property type="project" value="Ensembl"/>
</dbReference>
<comment type="subcellular location">
    <subcellularLocation>
        <location evidence="1">Cell projection</location>
    </subcellularLocation>
    <subcellularLocation>
        <location evidence="2">Cytoplasm</location>
    </subcellularLocation>
</comment>
<feature type="region of interest" description="Disordered" evidence="8">
    <location>
        <begin position="198"/>
        <end position="225"/>
    </location>
</feature>
<evidence type="ECO:0000256" key="1">
    <source>
        <dbReference type="ARBA" id="ARBA00004316"/>
    </source>
</evidence>
<feature type="region of interest" description="Disordered" evidence="8">
    <location>
        <begin position="590"/>
        <end position="734"/>
    </location>
</feature>
<feature type="compositionally biased region" description="Low complexity" evidence="8">
    <location>
        <begin position="921"/>
        <end position="933"/>
    </location>
</feature>
<keyword evidence="5 7" id="KW-0175">Coiled coil</keyword>
<evidence type="ECO:0000256" key="4">
    <source>
        <dbReference type="ARBA" id="ARBA00022553"/>
    </source>
</evidence>
<keyword evidence="4" id="KW-0597">Phosphoprotein</keyword>
<evidence type="ECO:0000256" key="3">
    <source>
        <dbReference type="ARBA" id="ARBA00022490"/>
    </source>
</evidence>
<feature type="region of interest" description="Disordered" evidence="8">
    <location>
        <begin position="110"/>
        <end position="129"/>
    </location>
</feature>
<dbReference type="PANTHER" id="PTHR23166">
    <property type="entry name" value="FILAMIN/GPBP-INTERACTING PROTEIN"/>
    <property type="match status" value="1"/>
</dbReference>
<feature type="compositionally biased region" description="Polar residues" evidence="8">
    <location>
        <begin position="607"/>
        <end position="628"/>
    </location>
</feature>
<dbReference type="Pfam" id="PF09727">
    <property type="entry name" value="CortBP2"/>
    <property type="match status" value="1"/>
</dbReference>
<gene>
    <name evidence="10" type="primary">CTTNBP2NL</name>
</gene>
<evidence type="ECO:0000256" key="6">
    <source>
        <dbReference type="ARBA" id="ARBA00023273"/>
    </source>
</evidence>
<dbReference type="Ensembl" id="ENSTGUT00000043360.1">
    <property type="protein sequence ID" value="ENSTGUP00000025645.1"/>
    <property type="gene ID" value="ENSTGUG00000023106.1"/>
</dbReference>
<dbReference type="InParanoid" id="A0A674GSM0"/>
<accession>A0A674GSM0</accession>
<reference evidence="10" key="2">
    <citation type="submission" date="2025-08" db="UniProtKB">
        <authorList>
            <consortium name="Ensembl"/>
        </authorList>
    </citation>
    <scope>IDENTIFICATION</scope>
</reference>
<keyword evidence="3" id="KW-0963">Cytoplasm</keyword>
<dbReference type="Proteomes" id="UP000007754">
    <property type="component" value="Chromosome 26"/>
</dbReference>
<evidence type="ECO:0000256" key="7">
    <source>
        <dbReference type="SAM" id="Coils"/>
    </source>
</evidence>
<dbReference type="OMA" id="CRPFAPR"/>
<sequence length="945" mass="100605">MGSGAAAAARGRAGRCGAVRCGAVRCGAVRCGAVRCGAVRCGAVPALGSPRPGAALPPVGRGRCGAARPAGLRGAGAAAVGARAAAGGGQGEVSGEREIGGRCRRRGGRGALPGCGRPRPVQPGPADRKAMEPVVVPRTRLPSPRPRAPVRRVSLFAAVVPGQCSAGAAEPGPCRPFAPRPVPLPGRCRSRAGAAPGPCRIPAGAAPGSVPLPDRAGSRTVPLPGRSRWRLRQPLSRADPRCSPVPAGVGAAGGARLPGLKVSSQRWFLFSLEELRLLHRGFKEPHKIHVKIVLIFFLLSITSKTNAVFRMNLEKLSKPELLTLFSILEGELEARDLVIEALKAQHRDTFIEERYGKYNISDPLMALQRDFETLKEGNHGEKQPVCSNPLSILKVVMKHCKNMQERMLSQLAAAESRHRKVILDLEEERQRHAQDTAEGDDVTYMLEKERERLTQQVEFEKSQVKKFEKEQKKLSSQLEEERARHKQLSSMLVVECKKATAKAAEEGQKTAELSLKLEKEKSKVSKLEEELAAKRKRGLQMEAQVEKQLSEFDIEREQLKAKLNREENRTKALKEEVECLKKALKELEASCQEHSPSKPVHPSPSVTSRGVTTDSPPMKSVSCQTESLQAERANPASTSKAVHTMFASPPTPAHSYAKSNGHCDTDVQMGGETNAAESQVHREKSAAAAESAVENGSSPVRTESPVHLMSQLPSAGASLSPGSTAASSLTPSPCSSPVLTKRLVGASASSPGYQSSYQVGINQRFHAARHKFQSQAEQEHQPGGLQSPPSRDLSPTLADNSAAKQLARNTVTQVLSRFTSQQGPIKPVSPNSSPFGTDYRNLANAGSPKTDSGHCPSPVKVSSPLSPLSPGIKSPTIPRAERGNPPPIPPKKPGLAQSPAAPAPLTKTSSQASSLGAPMDVASSCSNNSVVSNGKDLEILLPSSS</sequence>
<dbReference type="InterPro" id="IPR050719">
    <property type="entry name" value="Cortactin-Actin_Reg"/>
</dbReference>
<evidence type="ECO:0000256" key="5">
    <source>
        <dbReference type="ARBA" id="ARBA00023054"/>
    </source>
</evidence>
<evidence type="ECO:0000313" key="10">
    <source>
        <dbReference type="Ensembl" id="ENSTGUP00000025645.1"/>
    </source>
</evidence>
<dbReference type="PANTHER" id="PTHR23166:SF9">
    <property type="entry name" value="CTTNBP2 N-TERMINAL-LIKE PROTEIN"/>
    <property type="match status" value="1"/>
</dbReference>
<evidence type="ECO:0000259" key="9">
    <source>
        <dbReference type="Pfam" id="PF09727"/>
    </source>
</evidence>
<protein>
    <submittedName>
        <fullName evidence="10">CTTNBP2 N-terminal like</fullName>
    </submittedName>
</protein>
<dbReference type="InterPro" id="IPR019131">
    <property type="entry name" value="Cortactin-binding_p2_N"/>
</dbReference>
<evidence type="ECO:0000313" key="11">
    <source>
        <dbReference type="Proteomes" id="UP000007754"/>
    </source>
</evidence>
<feature type="domain" description="Cortactin-binding protein-2 N-terminal" evidence="9">
    <location>
        <begin position="315"/>
        <end position="498"/>
    </location>
</feature>
<feature type="compositionally biased region" description="Polar residues" evidence="8">
    <location>
        <begin position="817"/>
        <end position="835"/>
    </location>
</feature>
<reference evidence="10 11" key="1">
    <citation type="journal article" date="2010" name="Nature">
        <title>The genome of a songbird.</title>
        <authorList>
            <person name="Warren W.C."/>
            <person name="Clayton D.F."/>
            <person name="Ellegren H."/>
            <person name="Arnold A.P."/>
            <person name="Hillier L.W."/>
            <person name="Kunstner A."/>
            <person name="Searle S."/>
            <person name="White S."/>
            <person name="Vilella A.J."/>
            <person name="Fairley S."/>
            <person name="Heger A."/>
            <person name="Kong L."/>
            <person name="Ponting C.P."/>
            <person name="Jarvis E.D."/>
            <person name="Mello C.V."/>
            <person name="Minx P."/>
            <person name="Lovell P."/>
            <person name="Velho T.A."/>
            <person name="Ferris M."/>
            <person name="Balakrishnan C.N."/>
            <person name="Sinha S."/>
            <person name="Blatti C."/>
            <person name="London S.E."/>
            <person name="Li Y."/>
            <person name="Lin Y.C."/>
            <person name="George J."/>
            <person name="Sweedler J."/>
            <person name="Southey B."/>
            <person name="Gunaratne P."/>
            <person name="Watson M."/>
            <person name="Nam K."/>
            <person name="Backstrom N."/>
            <person name="Smeds L."/>
            <person name="Nabholz B."/>
            <person name="Itoh Y."/>
            <person name="Whitney O."/>
            <person name="Pfenning A.R."/>
            <person name="Howard J."/>
            <person name="Volker M."/>
            <person name="Skinner B.M."/>
            <person name="Griffin D.K."/>
            <person name="Ye L."/>
            <person name="McLaren W.M."/>
            <person name="Flicek P."/>
            <person name="Quesada V."/>
            <person name="Velasco G."/>
            <person name="Lopez-Otin C."/>
            <person name="Puente X.S."/>
            <person name="Olender T."/>
            <person name="Lancet D."/>
            <person name="Smit A.F."/>
            <person name="Hubley R."/>
            <person name="Konkel M.K."/>
            <person name="Walker J.A."/>
            <person name="Batzer M.A."/>
            <person name="Gu W."/>
            <person name="Pollock D.D."/>
            <person name="Chen L."/>
            <person name="Cheng Z."/>
            <person name="Eichler E.E."/>
            <person name="Stapley J."/>
            <person name="Slate J."/>
            <person name="Ekblom R."/>
            <person name="Birkhead T."/>
            <person name="Burke T."/>
            <person name="Burt D."/>
            <person name="Scharff C."/>
            <person name="Adam I."/>
            <person name="Richard H."/>
            <person name="Sultan M."/>
            <person name="Soldatov A."/>
            <person name="Lehrach H."/>
            <person name="Edwards S.V."/>
            <person name="Yang S.P."/>
            <person name="Li X."/>
            <person name="Graves T."/>
            <person name="Fulton L."/>
            <person name="Nelson J."/>
            <person name="Chinwalla A."/>
            <person name="Hou S."/>
            <person name="Mardis E.R."/>
            <person name="Wilson R.K."/>
        </authorList>
    </citation>
    <scope>NUCLEOTIDE SEQUENCE [LARGE SCALE GENOMIC DNA]</scope>
</reference>
<feature type="compositionally biased region" description="Low complexity" evidence="8">
    <location>
        <begin position="597"/>
        <end position="606"/>
    </location>
</feature>